<reference evidence="5" key="2">
    <citation type="journal article" date="2007" name="Science">
        <title>Draft genome sequence of the sexually transmitted pathogen Trichomonas vaginalis.</title>
        <authorList>
            <person name="Carlton J.M."/>
            <person name="Hirt R.P."/>
            <person name="Silva J.C."/>
            <person name="Delcher A.L."/>
            <person name="Schatz M."/>
            <person name="Zhao Q."/>
            <person name="Wortman J.R."/>
            <person name="Bidwell S.L."/>
            <person name="Alsmark U.C.M."/>
            <person name="Besteiro S."/>
            <person name="Sicheritz-Ponten T."/>
            <person name="Noel C.J."/>
            <person name="Dacks J.B."/>
            <person name="Foster P.G."/>
            <person name="Simillion C."/>
            <person name="Van de Peer Y."/>
            <person name="Miranda-Saavedra D."/>
            <person name="Barton G.J."/>
            <person name="Westrop G.D."/>
            <person name="Mueller S."/>
            <person name="Dessi D."/>
            <person name="Fiori P.L."/>
            <person name="Ren Q."/>
            <person name="Paulsen I."/>
            <person name="Zhang H."/>
            <person name="Bastida-Corcuera F.D."/>
            <person name="Simoes-Barbosa A."/>
            <person name="Brown M.T."/>
            <person name="Hayes R.D."/>
            <person name="Mukherjee M."/>
            <person name="Okumura C.Y."/>
            <person name="Schneider R."/>
            <person name="Smith A.J."/>
            <person name="Vanacova S."/>
            <person name="Villalvazo M."/>
            <person name="Haas B.J."/>
            <person name="Pertea M."/>
            <person name="Feldblyum T.V."/>
            <person name="Utterback T.R."/>
            <person name="Shu C.L."/>
            <person name="Osoegawa K."/>
            <person name="de Jong P.J."/>
            <person name="Hrdy I."/>
            <person name="Horvathova L."/>
            <person name="Zubacova Z."/>
            <person name="Dolezal P."/>
            <person name="Malik S.B."/>
            <person name="Logsdon J.M. Jr."/>
            <person name="Henze K."/>
            <person name="Gupta A."/>
            <person name="Wang C.C."/>
            <person name="Dunne R.L."/>
            <person name="Upcroft J.A."/>
            <person name="Upcroft P."/>
            <person name="White O."/>
            <person name="Salzberg S.L."/>
            <person name="Tang P."/>
            <person name="Chiu C.-H."/>
            <person name="Lee Y.-S."/>
            <person name="Embley T.M."/>
            <person name="Coombs G.H."/>
            <person name="Mottram J.C."/>
            <person name="Tachezy J."/>
            <person name="Fraser-Liggett C.M."/>
            <person name="Johnson P.J."/>
        </authorList>
    </citation>
    <scope>NUCLEOTIDE SEQUENCE [LARGE SCALE GENOMIC DNA]</scope>
    <source>
        <strain evidence="5">G3</strain>
    </source>
</reference>
<dbReference type="InterPro" id="IPR032675">
    <property type="entry name" value="LRR_dom_sf"/>
</dbReference>
<evidence type="ECO:0000313" key="6">
    <source>
        <dbReference type="Proteomes" id="UP000001542"/>
    </source>
</evidence>
<evidence type="ECO:0000256" key="4">
    <source>
        <dbReference type="SAM" id="MobiDB-lite"/>
    </source>
</evidence>
<dbReference type="SMR" id="A2ETM5"/>
<dbReference type="SUPFAM" id="SSF52047">
    <property type="entry name" value="RNI-like"/>
    <property type="match status" value="1"/>
</dbReference>
<sequence length="415" mass="45536">MSTLSPQKPDPYGYDFAPIEPEIDEDMMDNWSYYQKLCYSQNPPVPVLSAMKPLCDGSEYSAKFKHYKIGKHIDIILQVLLRLKTISELDLCDNGLGDTCIDPLAELIKNSDNLSSLDLSNNTHIRSKAMSQILEGLSESKALESLNISNTGCMLLGKALATVVQNCYTLQNIYLSNCGLGNSVIDFAKAIPMGQKLRMLDLSANRLHTGGKKLALTLGQNIAKSSTISIVNLSKNALTSEQTISLLRPLSDSPHLKTLDLSGNSIGDEAGRAISNFIMKAAHLKHLDISGNPVLNVTINYSKLKSTQADDKDKNQGNKKDKKPKDPVPGAFLILNACGKSGSLKDITMIGLVTRMTDWKNRVDAVQEQNQKLKVLYTSEMSAAYDFRHGNEDPLPEDLPVQARPQTAQPAKTTR</sequence>
<dbReference type="KEGG" id="tva:4761842"/>
<evidence type="ECO:0000256" key="1">
    <source>
        <dbReference type="ARBA" id="ARBA00022468"/>
    </source>
</evidence>
<organism evidence="5 6">
    <name type="scientific">Trichomonas vaginalis (strain ATCC PRA-98 / G3)</name>
    <dbReference type="NCBI Taxonomy" id="412133"/>
    <lineage>
        <taxon>Eukaryota</taxon>
        <taxon>Metamonada</taxon>
        <taxon>Parabasalia</taxon>
        <taxon>Trichomonadida</taxon>
        <taxon>Trichomonadidae</taxon>
        <taxon>Trichomonas</taxon>
    </lineage>
</organism>
<accession>A2ETM5</accession>
<proteinExistence type="predicted"/>
<dbReference type="RefSeq" id="XP_001316216.1">
    <property type="nucleotide sequence ID" value="XM_001316181.1"/>
</dbReference>
<feature type="region of interest" description="Disordered" evidence="4">
    <location>
        <begin position="306"/>
        <end position="328"/>
    </location>
</feature>
<keyword evidence="1" id="KW-0343">GTPase activation</keyword>
<protein>
    <submittedName>
        <fullName evidence="5">Leucine Rich Repeat family protein</fullName>
    </submittedName>
</protein>
<dbReference type="VEuPathDB" id="TrichDB:TVAGG3_0404090"/>
<name>A2ETM5_TRIV3</name>
<dbReference type="SMART" id="SM00368">
    <property type="entry name" value="LRR_RI"/>
    <property type="match status" value="6"/>
</dbReference>
<gene>
    <name evidence="5" type="ORF">TVAG_195860</name>
</gene>
<dbReference type="InterPro" id="IPR027038">
    <property type="entry name" value="RanGap"/>
</dbReference>
<dbReference type="InterPro" id="IPR001611">
    <property type="entry name" value="Leu-rich_rpt"/>
</dbReference>
<dbReference type="AlphaFoldDB" id="A2ETM5"/>
<dbReference type="Proteomes" id="UP000001542">
    <property type="component" value="Unassembled WGS sequence"/>
</dbReference>
<feature type="region of interest" description="Disordered" evidence="4">
    <location>
        <begin position="388"/>
        <end position="415"/>
    </location>
</feature>
<dbReference type="PANTHER" id="PTHR24113">
    <property type="entry name" value="RAN GTPASE-ACTIVATING PROTEIN 1"/>
    <property type="match status" value="1"/>
</dbReference>
<reference evidence="5" key="1">
    <citation type="submission" date="2006-10" db="EMBL/GenBank/DDBJ databases">
        <authorList>
            <person name="Amadeo P."/>
            <person name="Zhao Q."/>
            <person name="Wortman J."/>
            <person name="Fraser-Liggett C."/>
            <person name="Carlton J."/>
        </authorList>
    </citation>
    <scope>NUCLEOTIDE SEQUENCE</scope>
    <source>
        <strain evidence="5">G3</strain>
    </source>
</reference>
<evidence type="ECO:0000313" key="5">
    <source>
        <dbReference type="EMBL" id="EAY03993.1"/>
    </source>
</evidence>
<dbReference type="Gene3D" id="3.80.10.10">
    <property type="entry name" value="Ribonuclease Inhibitor"/>
    <property type="match status" value="1"/>
</dbReference>
<dbReference type="OrthoDB" id="120976at2759"/>
<feature type="compositionally biased region" description="Polar residues" evidence="4">
    <location>
        <begin position="404"/>
        <end position="415"/>
    </location>
</feature>
<dbReference type="STRING" id="5722.A2ETM5"/>
<evidence type="ECO:0000256" key="2">
    <source>
        <dbReference type="ARBA" id="ARBA00022614"/>
    </source>
</evidence>
<dbReference type="GO" id="GO:0005096">
    <property type="term" value="F:GTPase activator activity"/>
    <property type="evidence" value="ECO:0007669"/>
    <property type="project" value="UniProtKB-KW"/>
</dbReference>
<dbReference type="Pfam" id="PF13516">
    <property type="entry name" value="LRR_6"/>
    <property type="match status" value="2"/>
</dbReference>
<dbReference type="VEuPathDB" id="TrichDB:TVAG_195860"/>
<evidence type="ECO:0000256" key="3">
    <source>
        <dbReference type="ARBA" id="ARBA00022737"/>
    </source>
</evidence>
<keyword evidence="2" id="KW-0433">Leucine-rich repeat</keyword>
<keyword evidence="6" id="KW-1185">Reference proteome</keyword>
<dbReference type="PANTHER" id="PTHR24113:SF12">
    <property type="entry name" value="RAN GTPASE-ACTIVATING PROTEIN 1"/>
    <property type="match status" value="1"/>
</dbReference>
<dbReference type="InParanoid" id="A2ETM5"/>
<keyword evidence="3" id="KW-0677">Repeat</keyword>
<feature type="compositionally biased region" description="Basic and acidic residues" evidence="4">
    <location>
        <begin position="308"/>
        <end position="326"/>
    </location>
</feature>
<dbReference type="EMBL" id="DS113488">
    <property type="protein sequence ID" value="EAY03993.1"/>
    <property type="molecule type" value="Genomic_DNA"/>
</dbReference>
<dbReference type="eggNOG" id="KOG4308">
    <property type="taxonomic scope" value="Eukaryota"/>
</dbReference>